<proteinExistence type="predicted"/>
<accession>A0ACC2UVD1</accession>
<dbReference type="Proteomes" id="UP001165960">
    <property type="component" value="Unassembled WGS sequence"/>
</dbReference>
<sequence length="52" mass="6250">MRAIFLRPPEIWRPWEWLEVAKLENTRKPRVVLVILGERSGLVNLNSPFEHR</sequence>
<evidence type="ECO:0000313" key="1">
    <source>
        <dbReference type="EMBL" id="KAJ9090332.1"/>
    </source>
</evidence>
<comment type="caution">
    <text evidence="1">The sequence shown here is derived from an EMBL/GenBank/DDBJ whole genome shotgun (WGS) entry which is preliminary data.</text>
</comment>
<keyword evidence="2" id="KW-1185">Reference proteome</keyword>
<name>A0ACC2UVD1_9FUNG</name>
<organism evidence="1 2">
    <name type="scientific">Entomophthora muscae</name>
    <dbReference type="NCBI Taxonomy" id="34485"/>
    <lineage>
        <taxon>Eukaryota</taxon>
        <taxon>Fungi</taxon>
        <taxon>Fungi incertae sedis</taxon>
        <taxon>Zoopagomycota</taxon>
        <taxon>Entomophthoromycotina</taxon>
        <taxon>Entomophthoromycetes</taxon>
        <taxon>Entomophthorales</taxon>
        <taxon>Entomophthoraceae</taxon>
        <taxon>Entomophthora</taxon>
    </lineage>
</organism>
<protein>
    <submittedName>
        <fullName evidence="1">Uncharacterized protein</fullName>
    </submittedName>
</protein>
<reference evidence="1" key="1">
    <citation type="submission" date="2022-04" db="EMBL/GenBank/DDBJ databases">
        <title>Genome of the entomopathogenic fungus Entomophthora muscae.</title>
        <authorList>
            <person name="Elya C."/>
            <person name="Lovett B.R."/>
            <person name="Lee E."/>
            <person name="Macias A.M."/>
            <person name="Hajek A.E."/>
            <person name="De Bivort B.L."/>
            <person name="Kasson M.T."/>
            <person name="De Fine Licht H.H."/>
            <person name="Stajich J.E."/>
        </authorList>
    </citation>
    <scope>NUCLEOTIDE SEQUENCE</scope>
    <source>
        <strain evidence="1">Berkeley</strain>
    </source>
</reference>
<gene>
    <name evidence="1" type="ORF">DSO57_1003455</name>
</gene>
<evidence type="ECO:0000313" key="2">
    <source>
        <dbReference type="Proteomes" id="UP001165960"/>
    </source>
</evidence>
<dbReference type="EMBL" id="QTSX02000008">
    <property type="protein sequence ID" value="KAJ9090332.1"/>
    <property type="molecule type" value="Genomic_DNA"/>
</dbReference>
<feature type="non-terminal residue" evidence="1">
    <location>
        <position position="52"/>
    </location>
</feature>